<name>A0AAD8CDR3_BIOPF</name>
<evidence type="ECO:0000313" key="3">
    <source>
        <dbReference type="Proteomes" id="UP001233172"/>
    </source>
</evidence>
<evidence type="ECO:0000313" key="2">
    <source>
        <dbReference type="EMBL" id="KAK0070224.1"/>
    </source>
</evidence>
<feature type="compositionally biased region" description="Basic and acidic residues" evidence="1">
    <location>
        <begin position="90"/>
        <end position="103"/>
    </location>
</feature>
<organism evidence="2 3">
    <name type="scientific">Biomphalaria pfeifferi</name>
    <name type="common">Bloodfluke planorb</name>
    <name type="synonym">Freshwater snail</name>
    <dbReference type="NCBI Taxonomy" id="112525"/>
    <lineage>
        <taxon>Eukaryota</taxon>
        <taxon>Metazoa</taxon>
        <taxon>Spiralia</taxon>
        <taxon>Lophotrochozoa</taxon>
        <taxon>Mollusca</taxon>
        <taxon>Gastropoda</taxon>
        <taxon>Heterobranchia</taxon>
        <taxon>Euthyneura</taxon>
        <taxon>Panpulmonata</taxon>
        <taxon>Hygrophila</taxon>
        <taxon>Lymnaeoidea</taxon>
        <taxon>Planorbidae</taxon>
        <taxon>Biomphalaria</taxon>
    </lineage>
</organism>
<sequence length="117" mass="12712">MVSGRQICHSVYIPLPGVRWAHIRRVSVSCDAPRSTAWSRTEDTGDICTRVPLVRASLASDAGTCGKCKCCSQGLGTTETASREQLFGTHGRDDLRTRRRQSDSADTLGKTKSTSVQ</sequence>
<accession>A0AAD8CDR3</accession>
<comment type="caution">
    <text evidence="2">The sequence shown here is derived from an EMBL/GenBank/DDBJ whole genome shotgun (WGS) entry which is preliminary data.</text>
</comment>
<dbReference type="AlphaFoldDB" id="A0AAD8CDR3"/>
<reference evidence="2" key="2">
    <citation type="submission" date="2023-04" db="EMBL/GenBank/DDBJ databases">
        <authorList>
            <person name="Bu L."/>
            <person name="Lu L."/>
            <person name="Laidemitt M.R."/>
            <person name="Zhang S.M."/>
            <person name="Mutuku M."/>
            <person name="Mkoji G."/>
            <person name="Steinauer M."/>
            <person name="Loker E.S."/>
        </authorList>
    </citation>
    <scope>NUCLEOTIDE SEQUENCE</scope>
    <source>
        <strain evidence="2">KasaAsao</strain>
        <tissue evidence="2">Whole Snail</tissue>
    </source>
</reference>
<proteinExistence type="predicted"/>
<keyword evidence="3" id="KW-1185">Reference proteome</keyword>
<feature type="region of interest" description="Disordered" evidence="1">
    <location>
        <begin position="82"/>
        <end position="117"/>
    </location>
</feature>
<dbReference type="EMBL" id="JASAOG010000001">
    <property type="protein sequence ID" value="KAK0070224.1"/>
    <property type="molecule type" value="Genomic_DNA"/>
</dbReference>
<reference evidence="2" key="1">
    <citation type="journal article" date="2023" name="PLoS Negl. Trop. Dis.">
        <title>A genome sequence for Biomphalaria pfeifferi, the major vector snail for the human-infecting parasite Schistosoma mansoni.</title>
        <authorList>
            <person name="Bu L."/>
            <person name="Lu L."/>
            <person name="Laidemitt M.R."/>
            <person name="Zhang S.M."/>
            <person name="Mutuku M."/>
            <person name="Mkoji G."/>
            <person name="Steinauer M."/>
            <person name="Loker E.S."/>
        </authorList>
    </citation>
    <scope>NUCLEOTIDE SEQUENCE</scope>
    <source>
        <strain evidence="2">KasaAsao</strain>
    </source>
</reference>
<dbReference type="Proteomes" id="UP001233172">
    <property type="component" value="Unassembled WGS sequence"/>
</dbReference>
<gene>
    <name evidence="2" type="ORF">Bpfe_000207</name>
</gene>
<protein>
    <submittedName>
        <fullName evidence="2">Uncharacterized protein</fullName>
    </submittedName>
</protein>
<evidence type="ECO:0000256" key="1">
    <source>
        <dbReference type="SAM" id="MobiDB-lite"/>
    </source>
</evidence>